<dbReference type="OrthoDB" id="58557at2759"/>
<dbReference type="GO" id="GO:0016126">
    <property type="term" value="P:sterol biosynthetic process"/>
    <property type="evidence" value="ECO:0007669"/>
    <property type="project" value="UniProtKB-KW"/>
</dbReference>
<evidence type="ECO:0000256" key="9">
    <source>
        <dbReference type="ARBA" id="ARBA00023136"/>
    </source>
</evidence>
<evidence type="ECO:0000256" key="14">
    <source>
        <dbReference type="SAM" id="Phobius"/>
    </source>
</evidence>
<evidence type="ECO:0000256" key="6">
    <source>
        <dbReference type="ARBA" id="ARBA00022989"/>
    </source>
</evidence>
<feature type="transmembrane region" description="Helical" evidence="14">
    <location>
        <begin position="150"/>
        <end position="171"/>
    </location>
</feature>
<comment type="caution">
    <text evidence="16">The sequence shown here is derived from an EMBL/GenBank/DDBJ whole genome shotgun (WGS) entry which is preliminary data.</text>
</comment>
<evidence type="ECO:0000256" key="13">
    <source>
        <dbReference type="PROSITE-ProRule" id="PRU01087"/>
    </source>
</evidence>
<sequence length="235" mass="26786">MDSVPHHPFYPLGTSLTGYIANDWSMSAIFGVFGGCLVTLFTLTRQLNQSLNPHLSRRDQALLIWFVLSGFIHLIIEGYFSVNHTRMPTLTDYLGQGWKEYSKCDSRYMTGDSFIVSMETVTAFAWGPLCLVEAWFILINSPWRHPLQMLVSVGQFYGDLLYFATVLVEHAEKSVEYSRPEALYFWGYFMGMNAFWIIIPAYCIATSMKEIAEVFKVAQSQKGKLAANVVEKKRA</sequence>
<feature type="transmembrane region" description="Helical" evidence="14">
    <location>
        <begin position="115"/>
        <end position="138"/>
    </location>
</feature>
<evidence type="ECO:0000256" key="8">
    <source>
        <dbReference type="ARBA" id="ARBA00023098"/>
    </source>
</evidence>
<evidence type="ECO:0000256" key="5">
    <source>
        <dbReference type="ARBA" id="ARBA00022955"/>
    </source>
</evidence>
<keyword evidence="10" id="KW-1207">Sterol metabolism</keyword>
<evidence type="ECO:0000313" key="17">
    <source>
        <dbReference type="Proteomes" id="UP000799772"/>
    </source>
</evidence>
<keyword evidence="11" id="KW-0753">Steroid metabolism</keyword>
<dbReference type="EMBL" id="ML978123">
    <property type="protein sequence ID" value="KAF2102199.1"/>
    <property type="molecule type" value="Genomic_DNA"/>
</dbReference>
<dbReference type="GO" id="GO:0047750">
    <property type="term" value="F:cholestenol delta-isomerase activity"/>
    <property type="evidence" value="ECO:0007669"/>
    <property type="project" value="InterPro"/>
</dbReference>
<evidence type="ECO:0000256" key="4">
    <source>
        <dbReference type="ARBA" id="ARBA00022692"/>
    </source>
</evidence>
<evidence type="ECO:0000256" key="12">
    <source>
        <dbReference type="ARBA" id="ARBA00023235"/>
    </source>
</evidence>
<feature type="domain" description="EXPERA" evidence="15">
    <location>
        <begin position="58"/>
        <end position="204"/>
    </location>
</feature>
<evidence type="ECO:0000256" key="10">
    <source>
        <dbReference type="ARBA" id="ARBA00023166"/>
    </source>
</evidence>
<dbReference type="AlphaFoldDB" id="A0A9P4IMM0"/>
<reference evidence="16" key="1">
    <citation type="journal article" date="2020" name="Stud. Mycol.">
        <title>101 Dothideomycetes genomes: a test case for predicting lifestyles and emergence of pathogens.</title>
        <authorList>
            <person name="Haridas S."/>
            <person name="Albert R."/>
            <person name="Binder M."/>
            <person name="Bloem J."/>
            <person name="Labutti K."/>
            <person name="Salamov A."/>
            <person name="Andreopoulos B."/>
            <person name="Baker S."/>
            <person name="Barry K."/>
            <person name="Bills G."/>
            <person name="Bluhm B."/>
            <person name="Cannon C."/>
            <person name="Castanera R."/>
            <person name="Culley D."/>
            <person name="Daum C."/>
            <person name="Ezra D."/>
            <person name="Gonzalez J."/>
            <person name="Henrissat B."/>
            <person name="Kuo A."/>
            <person name="Liang C."/>
            <person name="Lipzen A."/>
            <person name="Lutzoni F."/>
            <person name="Magnuson J."/>
            <person name="Mondo S."/>
            <person name="Nolan M."/>
            <person name="Ohm R."/>
            <person name="Pangilinan J."/>
            <person name="Park H.-J."/>
            <person name="Ramirez L."/>
            <person name="Alfaro M."/>
            <person name="Sun H."/>
            <person name="Tritt A."/>
            <person name="Yoshinaga Y."/>
            <person name="Zwiers L.-H."/>
            <person name="Turgeon B."/>
            <person name="Goodwin S."/>
            <person name="Spatafora J."/>
            <person name="Crous P."/>
            <person name="Grigoriev I."/>
        </authorList>
    </citation>
    <scope>NUCLEOTIDE SEQUENCE</scope>
    <source>
        <strain evidence="16">CBS 133067</strain>
    </source>
</reference>
<feature type="transmembrane region" description="Helical" evidence="14">
    <location>
        <begin position="24"/>
        <end position="43"/>
    </location>
</feature>
<dbReference type="Pfam" id="PF05241">
    <property type="entry name" value="EBP"/>
    <property type="match status" value="1"/>
</dbReference>
<evidence type="ECO:0000256" key="1">
    <source>
        <dbReference type="ARBA" id="ARBA00004141"/>
    </source>
</evidence>
<dbReference type="PANTHER" id="PTHR14207">
    <property type="entry name" value="STEROL ISOMERASE"/>
    <property type="match status" value="1"/>
</dbReference>
<keyword evidence="17" id="KW-1185">Reference proteome</keyword>
<dbReference type="GO" id="GO:0005783">
    <property type="term" value="C:endoplasmic reticulum"/>
    <property type="evidence" value="ECO:0007669"/>
    <property type="project" value="TreeGrafter"/>
</dbReference>
<keyword evidence="12" id="KW-0413">Isomerase</keyword>
<evidence type="ECO:0000259" key="15">
    <source>
        <dbReference type="PROSITE" id="PS51751"/>
    </source>
</evidence>
<keyword evidence="8" id="KW-0443">Lipid metabolism</keyword>
<comment type="subcellular location">
    <subcellularLocation>
        <location evidence="1">Membrane</location>
        <topology evidence="1">Multi-pass membrane protein</topology>
    </subcellularLocation>
</comment>
<accession>A0A9P4IMM0</accession>
<dbReference type="PROSITE" id="PS51751">
    <property type="entry name" value="EXPERA"/>
    <property type="match status" value="1"/>
</dbReference>
<keyword evidence="9 13" id="KW-0472">Membrane</keyword>
<evidence type="ECO:0000256" key="2">
    <source>
        <dbReference type="ARBA" id="ARBA00008337"/>
    </source>
</evidence>
<keyword evidence="5" id="KW-0752">Steroid biosynthesis</keyword>
<feature type="transmembrane region" description="Helical" evidence="14">
    <location>
        <begin position="183"/>
        <end position="205"/>
    </location>
</feature>
<proteinExistence type="inferred from homology"/>
<evidence type="ECO:0000313" key="16">
    <source>
        <dbReference type="EMBL" id="KAF2102199.1"/>
    </source>
</evidence>
<keyword evidence="7" id="KW-0756">Sterol biosynthesis</keyword>
<keyword evidence="6 13" id="KW-1133">Transmembrane helix</keyword>
<comment type="similarity">
    <text evidence="2">Belongs to the EBP family.</text>
</comment>
<dbReference type="InterPro" id="IPR007905">
    <property type="entry name" value="EBP"/>
</dbReference>
<dbReference type="Proteomes" id="UP000799772">
    <property type="component" value="Unassembled WGS sequence"/>
</dbReference>
<dbReference type="GO" id="GO:0016020">
    <property type="term" value="C:membrane"/>
    <property type="evidence" value="ECO:0007669"/>
    <property type="project" value="UniProtKB-SubCell"/>
</dbReference>
<keyword evidence="3" id="KW-0444">Lipid biosynthesis</keyword>
<name>A0A9P4IMM0_9PEZI</name>
<protein>
    <submittedName>
        <fullName evidence="16">Emopamil binding protein</fullName>
    </submittedName>
</protein>
<organism evidence="16 17">
    <name type="scientific">Rhizodiscina lignyota</name>
    <dbReference type="NCBI Taxonomy" id="1504668"/>
    <lineage>
        <taxon>Eukaryota</taxon>
        <taxon>Fungi</taxon>
        <taxon>Dikarya</taxon>
        <taxon>Ascomycota</taxon>
        <taxon>Pezizomycotina</taxon>
        <taxon>Dothideomycetes</taxon>
        <taxon>Pleosporomycetidae</taxon>
        <taxon>Aulographales</taxon>
        <taxon>Rhizodiscinaceae</taxon>
        <taxon>Rhizodiscina</taxon>
    </lineage>
</organism>
<dbReference type="GO" id="GO:0000247">
    <property type="term" value="F:C-8 sterol isomerase activity"/>
    <property type="evidence" value="ECO:0007669"/>
    <property type="project" value="TreeGrafter"/>
</dbReference>
<evidence type="ECO:0000256" key="3">
    <source>
        <dbReference type="ARBA" id="ARBA00022516"/>
    </source>
</evidence>
<dbReference type="PANTHER" id="PTHR14207:SF0">
    <property type="entry name" value="3-BETA-HYDROXYSTEROID-DELTA(8),DELTA(7)-ISOMERASE"/>
    <property type="match status" value="1"/>
</dbReference>
<evidence type="ECO:0000256" key="11">
    <source>
        <dbReference type="ARBA" id="ARBA00023221"/>
    </source>
</evidence>
<keyword evidence="4 13" id="KW-0812">Transmembrane</keyword>
<dbReference type="InterPro" id="IPR033118">
    <property type="entry name" value="EXPERA"/>
</dbReference>
<evidence type="ECO:0000256" key="7">
    <source>
        <dbReference type="ARBA" id="ARBA00023011"/>
    </source>
</evidence>
<feature type="transmembrane region" description="Helical" evidence="14">
    <location>
        <begin position="63"/>
        <end position="82"/>
    </location>
</feature>
<gene>
    <name evidence="16" type="ORF">NA57DRAFT_73631</name>
</gene>
<dbReference type="GO" id="GO:0004769">
    <property type="term" value="F:steroid Delta-isomerase activity"/>
    <property type="evidence" value="ECO:0007669"/>
    <property type="project" value="TreeGrafter"/>
</dbReference>